<sequence>MPESQGPTVISIAIVFAAITAVVLVSRIFARVCIVKRVGFDDIFIVIACGLSWAFCVVTVLAVNDGLGAHIENVTSRGIENMVRYSFNVWLSSIFYNACLGFIKISVLSLYLRLGDPWLRRLSFVMLGVVCCQAGGNVLACIFQCRPIKAAYDLRVTDEQKKCININAFYLANAAVNIFTDILTYTMPIHLVMNLQVPRGQKVGLGVILSLGLLACVSSVIRITYVPSMLVAQDATWVISSPMYWSVIEINIGILAASIPSFKAISKKYFPRLLGSSNGAKGNKNSSGKLSGFQKMDNTTDNSKGRSIALRTLERPGKKGMGIETHAERASEDDSSGDVPFARKGQIGVRTDIETHYGRE</sequence>
<evidence type="ECO:0000256" key="7">
    <source>
        <dbReference type="SAM" id="Phobius"/>
    </source>
</evidence>
<feature type="transmembrane region" description="Helical" evidence="7">
    <location>
        <begin position="6"/>
        <end position="30"/>
    </location>
</feature>
<dbReference type="PANTHER" id="PTHR33048:SF114">
    <property type="entry name" value="MEMBRANE PROTEIN PTH11-LIKE, PUTATIVE (AFU_ORTHOLOGUE AFUA_7G06620)-RELATED"/>
    <property type="match status" value="1"/>
</dbReference>
<feature type="transmembrane region" description="Helical" evidence="7">
    <location>
        <begin position="42"/>
        <end position="63"/>
    </location>
</feature>
<evidence type="ECO:0000259" key="8">
    <source>
        <dbReference type="Pfam" id="PF20684"/>
    </source>
</evidence>
<dbReference type="InterPro" id="IPR052337">
    <property type="entry name" value="SAT4-like"/>
</dbReference>
<evidence type="ECO:0000256" key="3">
    <source>
        <dbReference type="ARBA" id="ARBA00022989"/>
    </source>
</evidence>
<dbReference type="OrthoDB" id="444631at2759"/>
<reference evidence="9" key="1">
    <citation type="journal article" date="2020" name="Stud. Mycol.">
        <title>101 Dothideomycetes genomes: a test case for predicting lifestyles and emergence of pathogens.</title>
        <authorList>
            <person name="Haridas S."/>
            <person name="Albert R."/>
            <person name="Binder M."/>
            <person name="Bloem J."/>
            <person name="Labutti K."/>
            <person name="Salamov A."/>
            <person name="Andreopoulos B."/>
            <person name="Baker S."/>
            <person name="Barry K."/>
            <person name="Bills G."/>
            <person name="Bluhm B."/>
            <person name="Cannon C."/>
            <person name="Castanera R."/>
            <person name="Culley D."/>
            <person name="Daum C."/>
            <person name="Ezra D."/>
            <person name="Gonzalez J."/>
            <person name="Henrissat B."/>
            <person name="Kuo A."/>
            <person name="Liang C."/>
            <person name="Lipzen A."/>
            <person name="Lutzoni F."/>
            <person name="Magnuson J."/>
            <person name="Mondo S."/>
            <person name="Nolan M."/>
            <person name="Ohm R."/>
            <person name="Pangilinan J."/>
            <person name="Park H.-J."/>
            <person name="Ramirez L."/>
            <person name="Alfaro M."/>
            <person name="Sun H."/>
            <person name="Tritt A."/>
            <person name="Yoshinaga Y."/>
            <person name="Zwiers L.-H."/>
            <person name="Turgeon B."/>
            <person name="Goodwin S."/>
            <person name="Spatafora J."/>
            <person name="Crous P."/>
            <person name="Grigoriev I."/>
        </authorList>
    </citation>
    <scope>NUCLEOTIDE SEQUENCE</scope>
    <source>
        <strain evidence="9">CBS 473.64</strain>
    </source>
</reference>
<feature type="transmembrane region" description="Helical" evidence="7">
    <location>
        <begin position="203"/>
        <end position="223"/>
    </location>
</feature>
<organism evidence="9 10">
    <name type="scientific">Massarina eburnea CBS 473.64</name>
    <dbReference type="NCBI Taxonomy" id="1395130"/>
    <lineage>
        <taxon>Eukaryota</taxon>
        <taxon>Fungi</taxon>
        <taxon>Dikarya</taxon>
        <taxon>Ascomycota</taxon>
        <taxon>Pezizomycotina</taxon>
        <taxon>Dothideomycetes</taxon>
        <taxon>Pleosporomycetidae</taxon>
        <taxon>Pleosporales</taxon>
        <taxon>Massarineae</taxon>
        <taxon>Massarinaceae</taxon>
        <taxon>Massarina</taxon>
    </lineage>
</organism>
<keyword evidence="3 7" id="KW-1133">Transmembrane helix</keyword>
<gene>
    <name evidence="9" type="ORF">P280DRAFT_519008</name>
</gene>
<keyword evidence="2 7" id="KW-0812">Transmembrane</keyword>
<keyword evidence="10" id="KW-1185">Reference proteome</keyword>
<feature type="transmembrane region" description="Helical" evidence="7">
    <location>
        <begin position="94"/>
        <end position="112"/>
    </location>
</feature>
<protein>
    <recommendedName>
        <fullName evidence="8">Rhodopsin domain-containing protein</fullName>
    </recommendedName>
</protein>
<feature type="domain" description="Rhodopsin" evidence="8">
    <location>
        <begin position="27"/>
        <end position="266"/>
    </location>
</feature>
<dbReference type="AlphaFoldDB" id="A0A6A6RXV9"/>
<feature type="transmembrane region" description="Helical" evidence="7">
    <location>
        <begin position="124"/>
        <end position="149"/>
    </location>
</feature>
<evidence type="ECO:0000256" key="6">
    <source>
        <dbReference type="SAM" id="MobiDB-lite"/>
    </source>
</evidence>
<dbReference type="GO" id="GO:0016020">
    <property type="term" value="C:membrane"/>
    <property type="evidence" value="ECO:0007669"/>
    <property type="project" value="UniProtKB-SubCell"/>
</dbReference>
<keyword evidence="4 7" id="KW-0472">Membrane</keyword>
<name>A0A6A6RXV9_9PLEO</name>
<feature type="region of interest" description="Disordered" evidence="6">
    <location>
        <begin position="280"/>
        <end position="345"/>
    </location>
</feature>
<dbReference type="EMBL" id="MU006786">
    <property type="protein sequence ID" value="KAF2639601.1"/>
    <property type="molecule type" value="Genomic_DNA"/>
</dbReference>
<dbReference type="Pfam" id="PF20684">
    <property type="entry name" value="Fung_rhodopsin"/>
    <property type="match status" value="1"/>
</dbReference>
<feature type="transmembrane region" description="Helical" evidence="7">
    <location>
        <begin position="169"/>
        <end position="191"/>
    </location>
</feature>
<feature type="transmembrane region" description="Helical" evidence="7">
    <location>
        <begin position="243"/>
        <end position="262"/>
    </location>
</feature>
<dbReference type="PANTHER" id="PTHR33048">
    <property type="entry name" value="PTH11-LIKE INTEGRAL MEMBRANE PROTEIN (AFU_ORTHOLOGUE AFUA_5G11245)"/>
    <property type="match status" value="1"/>
</dbReference>
<dbReference type="InterPro" id="IPR049326">
    <property type="entry name" value="Rhodopsin_dom_fungi"/>
</dbReference>
<evidence type="ECO:0000256" key="4">
    <source>
        <dbReference type="ARBA" id="ARBA00023136"/>
    </source>
</evidence>
<proteinExistence type="inferred from homology"/>
<dbReference type="Proteomes" id="UP000799753">
    <property type="component" value="Unassembled WGS sequence"/>
</dbReference>
<evidence type="ECO:0000256" key="5">
    <source>
        <dbReference type="ARBA" id="ARBA00038359"/>
    </source>
</evidence>
<comment type="subcellular location">
    <subcellularLocation>
        <location evidence="1">Membrane</location>
        <topology evidence="1">Multi-pass membrane protein</topology>
    </subcellularLocation>
</comment>
<accession>A0A6A6RXV9</accession>
<comment type="similarity">
    <text evidence="5">Belongs to the SAT4 family.</text>
</comment>
<evidence type="ECO:0000313" key="9">
    <source>
        <dbReference type="EMBL" id="KAF2639601.1"/>
    </source>
</evidence>
<evidence type="ECO:0000313" key="10">
    <source>
        <dbReference type="Proteomes" id="UP000799753"/>
    </source>
</evidence>
<evidence type="ECO:0000256" key="1">
    <source>
        <dbReference type="ARBA" id="ARBA00004141"/>
    </source>
</evidence>
<evidence type="ECO:0000256" key="2">
    <source>
        <dbReference type="ARBA" id="ARBA00022692"/>
    </source>
</evidence>
<feature type="compositionally biased region" description="Low complexity" evidence="6">
    <location>
        <begin position="280"/>
        <end position="292"/>
    </location>
</feature>